<dbReference type="AlphaFoldDB" id="A0A8I2YGP4"/>
<keyword evidence="2" id="KW-1185">Reference proteome</keyword>
<evidence type="ECO:0000313" key="2">
    <source>
        <dbReference type="Proteomes" id="UP000683000"/>
    </source>
</evidence>
<name>A0A8I2YGP4_9AGAM</name>
<accession>A0A8I2YGP4</accession>
<proteinExistence type="predicted"/>
<organism evidence="1 2">
    <name type="scientific">Boletus reticuloceps</name>
    <dbReference type="NCBI Taxonomy" id="495285"/>
    <lineage>
        <taxon>Eukaryota</taxon>
        <taxon>Fungi</taxon>
        <taxon>Dikarya</taxon>
        <taxon>Basidiomycota</taxon>
        <taxon>Agaricomycotina</taxon>
        <taxon>Agaricomycetes</taxon>
        <taxon>Agaricomycetidae</taxon>
        <taxon>Boletales</taxon>
        <taxon>Boletineae</taxon>
        <taxon>Boletaceae</taxon>
        <taxon>Boletoideae</taxon>
        <taxon>Boletus</taxon>
    </lineage>
</organism>
<evidence type="ECO:0000313" key="1">
    <source>
        <dbReference type="EMBL" id="KAG6371158.1"/>
    </source>
</evidence>
<dbReference type="EMBL" id="JAGFBS010000039">
    <property type="protein sequence ID" value="KAG6371158.1"/>
    <property type="molecule type" value="Genomic_DNA"/>
</dbReference>
<sequence length="357" mass="40615">MQQFPVKLISHIVIECWSAGLFVRPDTCSPPLQLMGVCHQWREIALCIPLLLSSLDTMSKPGTEVQRIYPADQAWQGLVVKVGDKLKYFSLQSWSKLHAKLEMRQILAFLKTLVLDQVVVDHSTLRYNQWLNITHLAVKLPDEQNCPVDDFVEAIRYFPSIQVLLYGRDTNDAAEELHNLVWYTLRSVTLVIHKVLEQEQFIFIPELRLRQQQPVILPVLDCLRVQCDFPISLEDALCEEAPGDMAGAECQCKVDMSSHLGILIFDAGWEGLTRLEVMFEGRIHMLHTVSVLCPKLQTLHLTGHHCNTRSMSLLTDLKHSGLTELFISVDAEIGNLFQMASFPWLHVLCITAVHSGR</sequence>
<dbReference type="OrthoDB" id="3253362at2759"/>
<evidence type="ECO:0008006" key="3">
    <source>
        <dbReference type="Google" id="ProtNLM"/>
    </source>
</evidence>
<reference evidence="1" key="1">
    <citation type="submission" date="2021-03" db="EMBL/GenBank/DDBJ databases">
        <title>Evolutionary innovations through gain and loss of genes in the ectomycorrhizal Boletales.</title>
        <authorList>
            <person name="Wu G."/>
            <person name="Miyauchi S."/>
            <person name="Morin E."/>
            <person name="Yang Z.-L."/>
            <person name="Xu J."/>
            <person name="Martin F.M."/>
        </authorList>
    </citation>
    <scope>NUCLEOTIDE SEQUENCE</scope>
    <source>
        <strain evidence="1">BR01</strain>
    </source>
</reference>
<dbReference type="Proteomes" id="UP000683000">
    <property type="component" value="Unassembled WGS sequence"/>
</dbReference>
<comment type="caution">
    <text evidence="1">The sequence shown here is derived from an EMBL/GenBank/DDBJ whole genome shotgun (WGS) entry which is preliminary data.</text>
</comment>
<gene>
    <name evidence="1" type="ORF">JVT61DRAFT_9935</name>
</gene>
<protein>
    <recommendedName>
        <fullName evidence="3">F-box domain-containing protein</fullName>
    </recommendedName>
</protein>